<evidence type="ECO:0000259" key="1">
    <source>
        <dbReference type="Pfam" id="PF07687"/>
    </source>
</evidence>
<gene>
    <name evidence="2" type="ORF">O0R46_02395</name>
</gene>
<dbReference type="PRINTS" id="PR00934">
    <property type="entry name" value="XHISDIPTASE"/>
</dbReference>
<accession>A0ABY7JPM6</accession>
<dbReference type="InterPro" id="IPR001160">
    <property type="entry name" value="Peptidase_M20C"/>
</dbReference>
<dbReference type="Gene3D" id="3.40.630.10">
    <property type="entry name" value="Zn peptidases"/>
    <property type="match status" value="2"/>
</dbReference>
<dbReference type="SUPFAM" id="SSF55031">
    <property type="entry name" value="Bacterial exopeptidase dimerisation domain"/>
    <property type="match status" value="1"/>
</dbReference>
<evidence type="ECO:0000313" key="2">
    <source>
        <dbReference type="EMBL" id="WAW15324.1"/>
    </source>
</evidence>
<name>A0ABY7JPM6_9FIRM</name>
<proteinExistence type="predicted"/>
<dbReference type="PANTHER" id="PTHR43501:SF1">
    <property type="entry name" value="CYTOSOL NON-SPECIFIC DIPEPTIDASE"/>
    <property type="match status" value="1"/>
</dbReference>
<dbReference type="PANTHER" id="PTHR43501">
    <property type="entry name" value="CYTOSOL NON-SPECIFIC DIPEPTIDASE"/>
    <property type="match status" value="1"/>
</dbReference>
<protein>
    <submittedName>
        <fullName evidence="2">Aminoacyl-histidine dipeptidase</fullName>
    </submittedName>
</protein>
<dbReference type="EMBL" id="CP114052">
    <property type="protein sequence ID" value="WAW15324.1"/>
    <property type="molecule type" value="Genomic_DNA"/>
</dbReference>
<dbReference type="PIRSF" id="PIRSF016599">
    <property type="entry name" value="Xaa-His_dipept"/>
    <property type="match status" value="1"/>
</dbReference>
<dbReference type="SUPFAM" id="SSF53187">
    <property type="entry name" value="Zn-dependent exopeptidases"/>
    <property type="match status" value="1"/>
</dbReference>
<sequence>MDNLSNLEPKEVFKWFYELNQIPRSSGNEKAATDFVLKFAEERGLEAHRDELLNVIVKKPGTVGYEKSEPVIIQGHIDMVCVKADDSNHNFDTDPIEMIVDGDLLKANKTTLGGDDGIAVAMGLALLDSNDIPHPPLEILITTNEETGMDGAMALKADYLTGKRLINLDTEEEKEFLVSCSGGSNIDISFDIEKEAAKDSAYKIVISGLKGGHSGAEIILQRANAIKLEARLLNSIRNSIRLASIEGGIKHNAIPSNATAKFTSSDFDKIKETLNELIDGLKEEYRVEEPGLKIEISDCEIEEVYVEDLSNRIIDFLMMLPDGVQYMSKDIDGLVQTSLNNAIIGEKDSKLVLTTSVRSASTTSLRELLNVLTVISQKSGAKTREYAAYPAWQFDAHSPLREKAIEVFEKQYGEEPKINSIHAGLECGLFKNIMPDTDMLSYGPQIRDAHTPLENMSISSVERVWKFTKALLGELK</sequence>
<organism evidence="2 3">
    <name type="scientific">Peptostreptococcus equinus</name>
    <dbReference type="NCBI Taxonomy" id="3003601"/>
    <lineage>
        <taxon>Bacteria</taxon>
        <taxon>Bacillati</taxon>
        <taxon>Bacillota</taxon>
        <taxon>Clostridia</taxon>
        <taxon>Peptostreptococcales</taxon>
        <taxon>Peptostreptococcaceae</taxon>
        <taxon>Peptostreptococcus</taxon>
    </lineage>
</organism>
<evidence type="ECO:0000313" key="3">
    <source>
        <dbReference type="Proteomes" id="UP001164187"/>
    </source>
</evidence>
<dbReference type="InterPro" id="IPR011650">
    <property type="entry name" value="Peptidase_M20_dimer"/>
</dbReference>
<dbReference type="Pfam" id="PF01546">
    <property type="entry name" value="Peptidase_M20"/>
    <property type="match status" value="1"/>
</dbReference>
<feature type="domain" description="Peptidase M20 dimerisation" evidence="1">
    <location>
        <begin position="207"/>
        <end position="286"/>
    </location>
</feature>
<dbReference type="InterPro" id="IPR036264">
    <property type="entry name" value="Bact_exopeptidase_dim_dom"/>
</dbReference>
<dbReference type="InterPro" id="IPR002933">
    <property type="entry name" value="Peptidase_M20"/>
</dbReference>
<dbReference type="Proteomes" id="UP001164187">
    <property type="component" value="Chromosome"/>
</dbReference>
<dbReference type="CDD" id="cd03890">
    <property type="entry name" value="M20_pepD"/>
    <property type="match status" value="1"/>
</dbReference>
<reference evidence="2" key="1">
    <citation type="submission" date="2022-12" db="EMBL/GenBank/DDBJ databases">
        <title>Peptostreptococcus.</title>
        <authorList>
            <person name="Lee S.H."/>
        </authorList>
    </citation>
    <scope>NUCLEOTIDE SEQUENCE</scope>
    <source>
        <strain evidence="2">CBA3647</strain>
    </source>
</reference>
<dbReference type="Pfam" id="PF07687">
    <property type="entry name" value="M20_dimer"/>
    <property type="match status" value="1"/>
</dbReference>
<dbReference type="NCBIfam" id="TIGR01893">
    <property type="entry name" value="aa-his-dipept"/>
    <property type="match status" value="1"/>
</dbReference>
<keyword evidence="3" id="KW-1185">Reference proteome</keyword>
<dbReference type="RefSeq" id="WP_269311995.1">
    <property type="nucleotide sequence ID" value="NZ_CP114052.1"/>
</dbReference>